<name>A0A7W9HTM2_9PSEU</name>
<dbReference type="InterPro" id="IPR011009">
    <property type="entry name" value="Kinase-like_dom_sf"/>
</dbReference>
<dbReference type="Pfam" id="PF04655">
    <property type="entry name" value="APH_6_hur"/>
    <property type="match status" value="1"/>
</dbReference>
<keyword evidence="2" id="KW-0808">Transferase</keyword>
<dbReference type="InterPro" id="IPR006748">
    <property type="entry name" value="NH2Glyco/OHUrea_AB-resist_kin"/>
</dbReference>
<accession>A0A7W9HTM2</accession>
<feature type="region of interest" description="Disordered" evidence="1">
    <location>
        <begin position="285"/>
        <end position="305"/>
    </location>
</feature>
<keyword evidence="2" id="KW-0418">Kinase</keyword>
<organism evidence="2 3">
    <name type="scientific">Saccharothrix ecbatanensis</name>
    <dbReference type="NCBI Taxonomy" id="1105145"/>
    <lineage>
        <taxon>Bacteria</taxon>
        <taxon>Bacillati</taxon>
        <taxon>Actinomycetota</taxon>
        <taxon>Actinomycetes</taxon>
        <taxon>Pseudonocardiales</taxon>
        <taxon>Pseudonocardiaceae</taxon>
        <taxon>Saccharothrix</taxon>
    </lineage>
</organism>
<comment type="caution">
    <text evidence="2">The sequence shown here is derived from an EMBL/GenBank/DDBJ whole genome shotgun (WGS) entry which is preliminary data.</text>
</comment>
<dbReference type="EMBL" id="JACHMO010000001">
    <property type="protein sequence ID" value="MBB5807744.1"/>
    <property type="molecule type" value="Genomic_DNA"/>
</dbReference>
<dbReference type="GO" id="GO:0019748">
    <property type="term" value="P:secondary metabolic process"/>
    <property type="evidence" value="ECO:0007669"/>
    <property type="project" value="InterPro"/>
</dbReference>
<dbReference type="Proteomes" id="UP000552097">
    <property type="component" value="Unassembled WGS sequence"/>
</dbReference>
<evidence type="ECO:0000256" key="1">
    <source>
        <dbReference type="SAM" id="MobiDB-lite"/>
    </source>
</evidence>
<reference evidence="2 3" key="1">
    <citation type="submission" date="2020-08" db="EMBL/GenBank/DDBJ databases">
        <title>Sequencing the genomes of 1000 actinobacteria strains.</title>
        <authorList>
            <person name="Klenk H.-P."/>
        </authorList>
    </citation>
    <scope>NUCLEOTIDE SEQUENCE [LARGE SCALE GENOMIC DNA]</scope>
    <source>
        <strain evidence="2 3">DSM 45486</strain>
    </source>
</reference>
<dbReference type="GO" id="GO:0050300">
    <property type="term" value="F:aminoglycoside 6-kinase activity"/>
    <property type="evidence" value="ECO:0007669"/>
    <property type="project" value="UniProtKB-EC"/>
</dbReference>
<protein>
    <submittedName>
        <fullName evidence="2">Streptomycin 6-kinase</fullName>
        <ecNumber evidence="2">2.7.1.72</ecNumber>
    </submittedName>
</protein>
<evidence type="ECO:0000313" key="3">
    <source>
        <dbReference type="Proteomes" id="UP000552097"/>
    </source>
</evidence>
<gene>
    <name evidence="2" type="ORF">F4560_007512</name>
</gene>
<dbReference type="EC" id="2.7.1.72" evidence="2"/>
<evidence type="ECO:0000313" key="2">
    <source>
        <dbReference type="EMBL" id="MBB5807744.1"/>
    </source>
</evidence>
<dbReference type="RefSeq" id="WP_184927749.1">
    <property type="nucleotide sequence ID" value="NZ_JACHMO010000001.1"/>
</dbReference>
<dbReference type="SUPFAM" id="SSF56112">
    <property type="entry name" value="Protein kinase-like (PK-like)"/>
    <property type="match status" value="1"/>
</dbReference>
<dbReference type="AlphaFoldDB" id="A0A7W9HTM2"/>
<proteinExistence type="predicted"/>
<keyword evidence="3" id="KW-1185">Reference proteome</keyword>
<sequence length="305" mass="33227">MITVPEDFALTLGEGAPAWRARLPALATKFCAHWALTPDGPLLNGHVAVVLPVRRADGHPAVLKLTWLDTETRQEPLALEKWRGRGVVELLDHDDEHGALLLERLDHTHTLNHAPIEEALAVTGGLLRRLSVPAGAEFRRHIPDDLAEENAALGGPVPDAFVHLAQELGRSLAESAGNTLVNEDLHYENVLRGDREPWVMIDPKPLAGDPEFGVIPLLWNRFGEMDGERGLRDRFAALCDIAGLDVARARDWTFYRAVDNWLWGLDVGSADSAVRCEAIARALHPSSPAPSSTVERSGGPVSGLT</sequence>